<dbReference type="InterPro" id="IPR050738">
    <property type="entry name" value="Sulfatase"/>
</dbReference>
<organism evidence="6 7">
    <name type="scientific">SAR86 cluster bacterium</name>
    <dbReference type="NCBI Taxonomy" id="2030880"/>
    <lineage>
        <taxon>Bacteria</taxon>
        <taxon>Pseudomonadati</taxon>
        <taxon>Pseudomonadota</taxon>
        <taxon>Gammaproteobacteria</taxon>
        <taxon>SAR86 cluster</taxon>
    </lineage>
</organism>
<evidence type="ECO:0000313" key="7">
    <source>
        <dbReference type="Proteomes" id="UP000252147"/>
    </source>
</evidence>
<evidence type="ECO:0000313" key="6">
    <source>
        <dbReference type="EMBL" id="RCL39311.1"/>
    </source>
</evidence>
<dbReference type="InterPro" id="IPR000917">
    <property type="entry name" value="Sulfatase_N"/>
</dbReference>
<keyword evidence="2" id="KW-0479">Metal-binding</keyword>
<accession>A0A368BPY9</accession>
<dbReference type="PROSITE" id="PS00523">
    <property type="entry name" value="SULFATASE_1"/>
    <property type="match status" value="1"/>
</dbReference>
<evidence type="ECO:0000256" key="2">
    <source>
        <dbReference type="ARBA" id="ARBA00022723"/>
    </source>
</evidence>
<evidence type="ECO:0000256" key="3">
    <source>
        <dbReference type="ARBA" id="ARBA00022801"/>
    </source>
</evidence>
<dbReference type="Proteomes" id="UP000252147">
    <property type="component" value="Unassembled WGS sequence"/>
</dbReference>
<dbReference type="InterPro" id="IPR024607">
    <property type="entry name" value="Sulfatase_CS"/>
</dbReference>
<name>A0A368BPY9_9GAMM</name>
<dbReference type="GO" id="GO:0004065">
    <property type="term" value="F:arylsulfatase activity"/>
    <property type="evidence" value="ECO:0007669"/>
    <property type="project" value="TreeGrafter"/>
</dbReference>
<dbReference type="InterPro" id="IPR017850">
    <property type="entry name" value="Alkaline_phosphatase_core_sf"/>
</dbReference>
<dbReference type="PANTHER" id="PTHR42693">
    <property type="entry name" value="ARYLSULFATASE FAMILY MEMBER"/>
    <property type="match status" value="1"/>
</dbReference>
<protein>
    <submittedName>
        <fullName evidence="6">Sulfatase</fullName>
    </submittedName>
</protein>
<evidence type="ECO:0000259" key="5">
    <source>
        <dbReference type="Pfam" id="PF00884"/>
    </source>
</evidence>
<reference evidence="6 7" key="1">
    <citation type="journal article" date="2018" name="Microbiome">
        <title>Fine metagenomic profile of the Mediterranean stratified and mixed water columns revealed by assembly and recruitment.</title>
        <authorList>
            <person name="Haro-Moreno J.M."/>
            <person name="Lopez-Perez M."/>
            <person name="De La Torre J.R."/>
            <person name="Picazo A."/>
            <person name="Camacho A."/>
            <person name="Rodriguez-Valera F."/>
        </authorList>
    </citation>
    <scope>NUCLEOTIDE SEQUENCE [LARGE SCALE GENOMIC DNA]</scope>
    <source>
        <strain evidence="6">MED-G83</strain>
    </source>
</reference>
<dbReference type="SUPFAM" id="SSF53649">
    <property type="entry name" value="Alkaline phosphatase-like"/>
    <property type="match status" value="1"/>
</dbReference>
<comment type="similarity">
    <text evidence="1">Belongs to the sulfatase family.</text>
</comment>
<dbReference type="PROSITE" id="PS00149">
    <property type="entry name" value="SULFATASE_2"/>
    <property type="match status" value="1"/>
</dbReference>
<keyword evidence="3" id="KW-0378">Hydrolase</keyword>
<evidence type="ECO:0000256" key="4">
    <source>
        <dbReference type="ARBA" id="ARBA00022837"/>
    </source>
</evidence>
<dbReference type="AlphaFoldDB" id="A0A368BPY9"/>
<dbReference type="Gene3D" id="3.40.720.10">
    <property type="entry name" value="Alkaline Phosphatase, subunit A"/>
    <property type="match status" value="1"/>
</dbReference>
<dbReference type="PANTHER" id="PTHR42693:SF33">
    <property type="entry name" value="ARYLSULFATASE"/>
    <property type="match status" value="1"/>
</dbReference>
<evidence type="ECO:0000256" key="1">
    <source>
        <dbReference type="ARBA" id="ARBA00008779"/>
    </source>
</evidence>
<dbReference type="Gene3D" id="3.30.1120.10">
    <property type="match status" value="1"/>
</dbReference>
<dbReference type="EMBL" id="QOPD01000001">
    <property type="protein sequence ID" value="RCL39311.1"/>
    <property type="molecule type" value="Genomic_DNA"/>
</dbReference>
<gene>
    <name evidence="6" type="ORF">DBW97_00865</name>
</gene>
<proteinExistence type="inferred from homology"/>
<comment type="caution">
    <text evidence="6">The sequence shown here is derived from an EMBL/GenBank/DDBJ whole genome shotgun (WGS) entry which is preliminary data.</text>
</comment>
<dbReference type="Pfam" id="PF00884">
    <property type="entry name" value="Sulfatase"/>
    <property type="match status" value="1"/>
</dbReference>
<dbReference type="GO" id="GO:0046872">
    <property type="term" value="F:metal ion binding"/>
    <property type="evidence" value="ECO:0007669"/>
    <property type="project" value="UniProtKB-KW"/>
</dbReference>
<feature type="domain" description="Sulfatase N-terminal" evidence="5">
    <location>
        <begin position="57"/>
        <end position="411"/>
    </location>
</feature>
<keyword evidence="4" id="KW-0106">Calcium</keyword>
<sequence length="536" mass="60494">MKKIIFAIVAVLGVLVFFWRDVLFFIIVNFVRPDYQIGPNQEIVWQEGPAERTDGRPNIIVIVADDLGINDMTNYDDLKPGGTVNTPNIDFIANSGIKFKNAYSGSATCAPSRGMIVTGRYATTTGFEFTPVPVGMARAIALFSDGAAEYIPENDNTPFDLAGLPNEEITFAETLGQAGYYTAHIGKWHLGRDTHFAALNQGFDESLLMSSGLFLPKDDPRVVNAFLDFDPIDKFLWATMDYAAQFNQTTYMDNWFEPDGYLTDYYTDEAIKVIEANKNRPFFLYLAHWGVHTPMQALKSDYEELAYIEDHTERVYAAMIKALDRSVGRIVESLKEHNLDDNTWIIFTSDNGGAGYIGLRYINSPYRGWKLTLFEGGIKVPLIFWKEGIDAQVISERATHIDIMPTIHGLVNEDLTHQVDGIDLFNNSLDLSKRPIFWKTDHNKVVIKDGWKLQIAEYPDKQWLFNLNNDPTEQIELSGSYPDKVAELLTLINQHSEGGREAIYKAPLRAKIEVDRTLKESIEDPDNEGEVVVVAN</sequence>